<dbReference type="Pfam" id="PF00481">
    <property type="entry name" value="PP2C"/>
    <property type="match status" value="1"/>
</dbReference>
<name>A0A8T0J940_CERPU</name>
<dbReference type="PANTHER" id="PTHR47992">
    <property type="entry name" value="PROTEIN PHOSPHATASE"/>
    <property type="match status" value="1"/>
</dbReference>
<dbReference type="InterPro" id="IPR036457">
    <property type="entry name" value="PPM-type-like_dom_sf"/>
</dbReference>
<dbReference type="Gene3D" id="3.60.40.10">
    <property type="entry name" value="PPM-type phosphatase domain"/>
    <property type="match status" value="1"/>
</dbReference>
<evidence type="ECO:0000259" key="1">
    <source>
        <dbReference type="PROSITE" id="PS51746"/>
    </source>
</evidence>
<feature type="domain" description="PPM-type phosphatase" evidence="1">
    <location>
        <begin position="57"/>
        <end position="296"/>
    </location>
</feature>
<evidence type="ECO:0000313" key="2">
    <source>
        <dbReference type="EMBL" id="KAG0592025.1"/>
    </source>
</evidence>
<comment type="caution">
    <text evidence="2">The sequence shown here is derived from an EMBL/GenBank/DDBJ whole genome shotgun (WGS) entry which is preliminary data.</text>
</comment>
<dbReference type="SMART" id="SM00332">
    <property type="entry name" value="PP2Cc"/>
    <property type="match status" value="1"/>
</dbReference>
<protein>
    <recommendedName>
        <fullName evidence="1">PPM-type phosphatase domain-containing protein</fullName>
    </recommendedName>
</protein>
<accession>A0A8T0J940</accession>
<dbReference type="Proteomes" id="UP000822688">
    <property type="component" value="Chromosome 1"/>
</dbReference>
<dbReference type="PROSITE" id="PS51746">
    <property type="entry name" value="PPM_2"/>
    <property type="match status" value="1"/>
</dbReference>
<dbReference type="EMBL" id="CM026421">
    <property type="protein sequence ID" value="KAG0592025.1"/>
    <property type="molecule type" value="Genomic_DNA"/>
</dbReference>
<dbReference type="AlphaFoldDB" id="A0A8T0J940"/>
<dbReference type="GO" id="GO:0004722">
    <property type="term" value="F:protein serine/threonine phosphatase activity"/>
    <property type="evidence" value="ECO:0007669"/>
    <property type="project" value="InterPro"/>
</dbReference>
<dbReference type="SUPFAM" id="SSF81606">
    <property type="entry name" value="PP2C-like"/>
    <property type="match status" value="1"/>
</dbReference>
<organism evidence="2 3">
    <name type="scientific">Ceratodon purpureus</name>
    <name type="common">Fire moss</name>
    <name type="synonym">Dicranum purpureum</name>
    <dbReference type="NCBI Taxonomy" id="3225"/>
    <lineage>
        <taxon>Eukaryota</taxon>
        <taxon>Viridiplantae</taxon>
        <taxon>Streptophyta</taxon>
        <taxon>Embryophyta</taxon>
        <taxon>Bryophyta</taxon>
        <taxon>Bryophytina</taxon>
        <taxon>Bryopsida</taxon>
        <taxon>Dicranidae</taxon>
        <taxon>Pseudoditrichales</taxon>
        <taxon>Ditrichaceae</taxon>
        <taxon>Ceratodon</taxon>
    </lineage>
</organism>
<sequence length="299" mass="32524">MVSLYCKASVVIPWKTFISQSFAISMARRYQSTSFQTVCVLPHDSIKALELGYRQLKVDPLLLLIARSKTCNSGCTILTGLFGIIDSHGGPAVGKHVQHHLFNNILSEGGVHLDPAGATRDGYLLTDRNVLESSLEGGCSAVTAMLVDHGSRLIVANVGDARAVLAKNGRAVQLSVDHDPGSPTERASVERRGGMVTQIPGDYWRVDGLLSVARAFGDKSLKEHMSARPDLADHVVDLSCEFLILGSNGLWAVFTNQEIVDIVHKIKDPTKAAQELVSEARNRHSEDDISCLVIQFREL</sequence>
<gene>
    <name evidence="2" type="ORF">KC19_1G218900</name>
</gene>
<keyword evidence="3" id="KW-1185">Reference proteome</keyword>
<proteinExistence type="predicted"/>
<evidence type="ECO:0000313" key="3">
    <source>
        <dbReference type="Proteomes" id="UP000822688"/>
    </source>
</evidence>
<dbReference type="InterPro" id="IPR001932">
    <property type="entry name" value="PPM-type_phosphatase-like_dom"/>
</dbReference>
<dbReference type="CDD" id="cd00143">
    <property type="entry name" value="PP2Cc"/>
    <property type="match status" value="1"/>
</dbReference>
<dbReference type="InterPro" id="IPR015655">
    <property type="entry name" value="PP2C"/>
</dbReference>
<reference evidence="2" key="1">
    <citation type="submission" date="2020-06" db="EMBL/GenBank/DDBJ databases">
        <title>WGS assembly of Ceratodon purpureus strain R40.</title>
        <authorList>
            <person name="Carey S.B."/>
            <person name="Jenkins J."/>
            <person name="Shu S."/>
            <person name="Lovell J.T."/>
            <person name="Sreedasyam A."/>
            <person name="Maumus F."/>
            <person name="Tiley G.P."/>
            <person name="Fernandez-Pozo N."/>
            <person name="Barry K."/>
            <person name="Chen C."/>
            <person name="Wang M."/>
            <person name="Lipzen A."/>
            <person name="Daum C."/>
            <person name="Saski C.A."/>
            <person name="Payton A.C."/>
            <person name="Mcbreen J.C."/>
            <person name="Conrad R.E."/>
            <person name="Kollar L.M."/>
            <person name="Olsson S."/>
            <person name="Huttunen S."/>
            <person name="Landis J.B."/>
            <person name="Wickett N.J."/>
            <person name="Johnson M.G."/>
            <person name="Rensing S.A."/>
            <person name="Grimwood J."/>
            <person name="Schmutz J."/>
            <person name="Mcdaniel S.F."/>
        </authorList>
    </citation>
    <scope>NUCLEOTIDE SEQUENCE</scope>
    <source>
        <strain evidence="2">R40</strain>
    </source>
</reference>